<dbReference type="Pfam" id="PF22752">
    <property type="entry name" value="DUF488-N3i"/>
    <property type="match status" value="1"/>
</dbReference>
<dbReference type="InterPro" id="IPR052552">
    <property type="entry name" value="YeaO-like"/>
</dbReference>
<dbReference type="OrthoDB" id="9790745at2"/>
<dbReference type="RefSeq" id="WP_128352824.1">
    <property type="nucleotide sequence ID" value="NZ_RSFE01000007.1"/>
</dbReference>
<comment type="caution">
    <text evidence="1">The sequence shown here is derived from an EMBL/GenBank/DDBJ whole genome shotgun (WGS) entry which is preliminary data.</text>
</comment>
<reference evidence="1 2" key="1">
    <citation type="submission" date="2018-12" db="EMBL/GenBank/DDBJ databases">
        <authorList>
            <person name="Li A."/>
            <person name="Zhang M."/>
            <person name="Zhu H."/>
        </authorList>
    </citation>
    <scope>NUCLEOTIDE SEQUENCE [LARGE SCALE GENOMIC DNA]</scope>
    <source>
        <strain evidence="1 2">R04H25</strain>
    </source>
</reference>
<gene>
    <name evidence="1" type="ORF">EGC76_09825</name>
</gene>
<proteinExistence type="predicted"/>
<sequence length="145" mass="16781">MAAYFIQFKRVYDAVDPTDGERILVDRLWPRGIKKEQLAHSIWCKEACPSNQLRKQYHAGDIDYSTFAKRYFSELENHPEALVPIMQRLREGPVTLLSAVKQFEHSHLPVLKHAVMQALHLEDQQADGNEFSSAVCFGKDFNYWG</sequence>
<dbReference type="AlphaFoldDB" id="A0A443YYK1"/>
<keyword evidence="2" id="KW-1185">Reference proteome</keyword>
<dbReference type="EMBL" id="RSFE01000007">
    <property type="protein sequence ID" value="RWU09206.1"/>
    <property type="molecule type" value="Genomic_DNA"/>
</dbReference>
<organism evidence="1 2">
    <name type="scientific">Pseudidiomarina gelatinasegens</name>
    <dbReference type="NCBI Taxonomy" id="2487740"/>
    <lineage>
        <taxon>Bacteria</taxon>
        <taxon>Pseudomonadati</taxon>
        <taxon>Pseudomonadota</taxon>
        <taxon>Gammaproteobacteria</taxon>
        <taxon>Alteromonadales</taxon>
        <taxon>Idiomarinaceae</taxon>
        <taxon>Pseudidiomarina</taxon>
    </lineage>
</organism>
<evidence type="ECO:0000313" key="2">
    <source>
        <dbReference type="Proteomes" id="UP000288789"/>
    </source>
</evidence>
<name>A0A443YYK1_9GAMM</name>
<evidence type="ECO:0000313" key="1">
    <source>
        <dbReference type="EMBL" id="RWU09206.1"/>
    </source>
</evidence>
<dbReference type="PANTHER" id="PTHR36849">
    <property type="entry name" value="CYTOPLASMIC PROTEIN-RELATED"/>
    <property type="match status" value="1"/>
</dbReference>
<dbReference type="PANTHER" id="PTHR36849:SF1">
    <property type="entry name" value="CYTOPLASMIC PROTEIN"/>
    <property type="match status" value="1"/>
</dbReference>
<protein>
    <submittedName>
        <fullName evidence="1">DUF488 family protein</fullName>
    </submittedName>
</protein>
<accession>A0A443YYK1</accession>
<dbReference type="Proteomes" id="UP000288789">
    <property type="component" value="Unassembled WGS sequence"/>
</dbReference>